<keyword evidence="3" id="KW-1185">Reference proteome</keyword>
<gene>
    <name evidence="2" type="ORF">SAMN05421504_10879</name>
</gene>
<feature type="domain" description="Thiopeptide-type bacteriocin biosynthesis" evidence="1">
    <location>
        <begin position="7"/>
        <end position="317"/>
    </location>
</feature>
<organism evidence="2 3">
    <name type="scientific">Amycolatopsis xylanica</name>
    <dbReference type="NCBI Taxonomy" id="589385"/>
    <lineage>
        <taxon>Bacteria</taxon>
        <taxon>Bacillati</taxon>
        <taxon>Actinomycetota</taxon>
        <taxon>Actinomycetes</taxon>
        <taxon>Pseudonocardiales</taxon>
        <taxon>Pseudonocardiaceae</taxon>
        <taxon>Amycolatopsis</taxon>
    </lineage>
</organism>
<name>A0A1H3P8W7_9PSEU</name>
<dbReference type="RefSeq" id="WP_091295323.1">
    <property type="nucleotide sequence ID" value="NZ_FNON01000008.1"/>
</dbReference>
<dbReference type="InterPro" id="IPR023809">
    <property type="entry name" value="Thiopep_bacteriocin_synth_dom"/>
</dbReference>
<dbReference type="EMBL" id="FNON01000008">
    <property type="protein sequence ID" value="SDY97501.1"/>
    <property type="molecule type" value="Genomic_DNA"/>
</dbReference>
<evidence type="ECO:0000313" key="2">
    <source>
        <dbReference type="EMBL" id="SDY97501.1"/>
    </source>
</evidence>
<accession>A0A1H3P8W7</accession>
<proteinExistence type="predicted"/>
<dbReference type="STRING" id="589385.SAMN05421504_10879"/>
<reference evidence="2 3" key="1">
    <citation type="submission" date="2016-10" db="EMBL/GenBank/DDBJ databases">
        <authorList>
            <person name="de Groot N.N."/>
        </authorList>
    </citation>
    <scope>NUCLEOTIDE SEQUENCE [LARGE SCALE GENOMIC DNA]</scope>
    <source>
        <strain evidence="2 3">CPCC 202699</strain>
    </source>
</reference>
<dbReference type="Proteomes" id="UP000199515">
    <property type="component" value="Unassembled WGS sequence"/>
</dbReference>
<sequence length="338" mass="37554">MDVICHYHHPVKAPLLREAILPIAEELAGAGLGVHLERHWLHGPHIRIALRDAEAESHAAEAAVRLRKYLSTRPSTADIDTATLLAEAAEAGPVELLEPPYEPIWPDNTVRVEPARVLPTLGPDGVGVRTELLRLGVPAVRAACEFLGDHGDSAASRLQIAMVALTAHAARYPAGLTAGYHSYLSHLEDFLANDDPDGRLAAQFEAQWNRHRAQVLALVERVTDGEEAWTAWSGAAWRHVESRLEAGADLSGGAGRRRERFSEYHQLMHQADPEGAMRVRPDILTYRWCTNMLYQLLMLCDLRPLERYLAAYLVTRAVPVLTGHDWRAEMATAIRSRR</sequence>
<dbReference type="Pfam" id="PF14028">
    <property type="entry name" value="Lant_dehydr_C"/>
    <property type="match status" value="1"/>
</dbReference>
<dbReference type="AlphaFoldDB" id="A0A1H3P8W7"/>
<evidence type="ECO:0000259" key="1">
    <source>
        <dbReference type="Pfam" id="PF14028"/>
    </source>
</evidence>
<evidence type="ECO:0000313" key="3">
    <source>
        <dbReference type="Proteomes" id="UP000199515"/>
    </source>
</evidence>
<dbReference type="OrthoDB" id="70280at2"/>
<protein>
    <submittedName>
        <fullName evidence="2">Lantibiotic biosynthesis dehydratase C-term</fullName>
    </submittedName>
</protein>